<keyword evidence="5" id="KW-1185">Reference proteome</keyword>
<dbReference type="InterPro" id="IPR003399">
    <property type="entry name" value="Mce/MlaD"/>
</dbReference>
<keyword evidence="1" id="KW-1133">Transmembrane helix</keyword>
<dbReference type="EMBL" id="STGW01000024">
    <property type="protein sequence ID" value="THV08836.1"/>
    <property type="molecule type" value="Genomic_DNA"/>
</dbReference>
<dbReference type="Pfam" id="PF11887">
    <property type="entry name" value="Mce4_CUP1"/>
    <property type="match status" value="1"/>
</dbReference>
<dbReference type="NCBIfam" id="TIGR00996">
    <property type="entry name" value="Mtu_fam_mce"/>
    <property type="match status" value="1"/>
</dbReference>
<dbReference type="InterPro" id="IPR052336">
    <property type="entry name" value="MlaD_Phospholipid_Transporter"/>
</dbReference>
<keyword evidence="1" id="KW-0472">Membrane</keyword>
<proteinExistence type="predicted"/>
<organism evidence="4 5">
    <name type="scientific">Nocardioides caeni</name>
    <dbReference type="NCBI Taxonomy" id="574700"/>
    <lineage>
        <taxon>Bacteria</taxon>
        <taxon>Bacillati</taxon>
        <taxon>Actinomycetota</taxon>
        <taxon>Actinomycetes</taxon>
        <taxon>Propionibacteriales</taxon>
        <taxon>Nocardioidaceae</taxon>
        <taxon>Nocardioides</taxon>
    </lineage>
</organism>
<dbReference type="AlphaFoldDB" id="A0A4V4HJ31"/>
<dbReference type="Proteomes" id="UP000307087">
    <property type="component" value="Unassembled WGS sequence"/>
</dbReference>
<gene>
    <name evidence="4" type="ORF">E9934_18860</name>
</gene>
<dbReference type="GO" id="GO:0005576">
    <property type="term" value="C:extracellular region"/>
    <property type="evidence" value="ECO:0007669"/>
    <property type="project" value="TreeGrafter"/>
</dbReference>
<keyword evidence="1" id="KW-0812">Transmembrane</keyword>
<feature type="domain" description="Mammalian cell entry C-terminal" evidence="3">
    <location>
        <begin position="120"/>
        <end position="305"/>
    </location>
</feature>
<feature type="transmembrane region" description="Helical" evidence="1">
    <location>
        <begin position="12"/>
        <end position="31"/>
    </location>
</feature>
<dbReference type="RefSeq" id="WP_136564450.1">
    <property type="nucleotide sequence ID" value="NZ_STGW01000024.1"/>
</dbReference>
<dbReference type="OrthoDB" id="338143at2"/>
<feature type="domain" description="Mce/MlaD" evidence="2">
    <location>
        <begin position="42"/>
        <end position="116"/>
    </location>
</feature>
<dbReference type="PANTHER" id="PTHR33371">
    <property type="entry name" value="INTERMEMBRANE PHOSPHOLIPID TRANSPORT SYSTEM BINDING PROTEIN MLAD-RELATED"/>
    <property type="match status" value="1"/>
</dbReference>
<evidence type="ECO:0000259" key="2">
    <source>
        <dbReference type="Pfam" id="PF02470"/>
    </source>
</evidence>
<dbReference type="InterPro" id="IPR005693">
    <property type="entry name" value="Mce"/>
</dbReference>
<dbReference type="Pfam" id="PF02470">
    <property type="entry name" value="MlaD"/>
    <property type="match status" value="1"/>
</dbReference>
<sequence length="330" mass="35398">MSAYTPTRHVRLIGVVTVVLCVLMLTVSFRLSTLGTLFSGGGYTLQAEFTDASGIAPGDPVRVAGLVVGEVEEIRVVRDHALVDLRITDDVQLGERTSARLSLDTLLGQHSLVLTPAGPGELAADSTIPLDRTTTPFGVTDALLQVGAELEPIDTEALTSAIRTVSGALDPAAPEVRTAATGLSELARVVSSREEQVQDLFEETAQIATTLGQRSEDIVTLIDNSALIFATLSQRQATITRLVRTTGDLAATVGAVIRENQGQLEPALKDLRSVLGVLRDHQDDLDESLRLLAPYLRYFVNLTGNGRWFDGTFAGLVPLHFTTYLPEGLR</sequence>
<accession>A0A4V4HJ31</accession>
<evidence type="ECO:0000259" key="3">
    <source>
        <dbReference type="Pfam" id="PF11887"/>
    </source>
</evidence>
<name>A0A4V4HJ31_9ACTN</name>
<dbReference type="PANTHER" id="PTHR33371:SF18">
    <property type="entry name" value="MCE-FAMILY PROTEIN MCE3C"/>
    <property type="match status" value="1"/>
</dbReference>
<reference evidence="4 5" key="1">
    <citation type="journal article" date="2009" name="Int. J. Syst. Evol. Microbiol.">
        <title>Nocardioides caeni sp. nov., isolated from wastewater.</title>
        <authorList>
            <person name="Yoon J.H."/>
            <person name="Kang S.J."/>
            <person name="Park S."/>
            <person name="Kim W."/>
            <person name="Oh T.K."/>
        </authorList>
    </citation>
    <scope>NUCLEOTIDE SEQUENCE [LARGE SCALE GENOMIC DNA]</scope>
    <source>
        <strain evidence="4 5">DSM 23134</strain>
    </source>
</reference>
<dbReference type="PRINTS" id="PR01782">
    <property type="entry name" value="MCEVIRFACTOR"/>
</dbReference>
<evidence type="ECO:0000256" key="1">
    <source>
        <dbReference type="SAM" id="Phobius"/>
    </source>
</evidence>
<comment type="caution">
    <text evidence="4">The sequence shown here is derived from an EMBL/GenBank/DDBJ whole genome shotgun (WGS) entry which is preliminary data.</text>
</comment>
<dbReference type="InterPro" id="IPR024516">
    <property type="entry name" value="Mce_C"/>
</dbReference>
<evidence type="ECO:0000313" key="5">
    <source>
        <dbReference type="Proteomes" id="UP000307087"/>
    </source>
</evidence>
<evidence type="ECO:0000313" key="4">
    <source>
        <dbReference type="EMBL" id="THV08836.1"/>
    </source>
</evidence>
<protein>
    <submittedName>
        <fullName evidence="4">MCE family protein</fullName>
    </submittedName>
</protein>